<dbReference type="EMBL" id="CP012275">
    <property type="protein sequence ID" value="AMV63081.1"/>
    <property type="molecule type" value="Genomic_DNA"/>
</dbReference>
<dbReference type="PROSITE" id="PS50943">
    <property type="entry name" value="HTH_CROC1"/>
    <property type="match status" value="1"/>
</dbReference>
<dbReference type="AlphaFoldDB" id="A0A0R2HL02"/>
<dbReference type="SUPFAM" id="SSF47413">
    <property type="entry name" value="lambda repressor-like DNA-binding domains"/>
    <property type="match status" value="1"/>
</dbReference>
<feature type="transmembrane region" description="Helical" evidence="2">
    <location>
        <begin position="155"/>
        <end position="174"/>
    </location>
</feature>
<accession>A0A0R2HL02</accession>
<keyword evidence="1" id="KW-0238">DNA-binding</keyword>
<name>A0A0R2HL02_9LACO</name>
<keyword evidence="2" id="KW-0472">Membrane</keyword>
<dbReference type="OrthoDB" id="9805856at2"/>
<dbReference type="PANTHER" id="PTHR46558">
    <property type="entry name" value="TRACRIPTIONAL REGULATORY PROTEIN-RELATED-RELATED"/>
    <property type="match status" value="1"/>
</dbReference>
<dbReference type="Proteomes" id="UP000076244">
    <property type="component" value="Chromosome"/>
</dbReference>
<dbReference type="InterPro" id="IPR010982">
    <property type="entry name" value="Lambda_DNA-bd_dom_sf"/>
</dbReference>
<protein>
    <submittedName>
        <fullName evidence="4">Transcriptional regulator, XRE family</fullName>
    </submittedName>
</protein>
<dbReference type="Pfam" id="PF01381">
    <property type="entry name" value="HTH_3"/>
    <property type="match status" value="1"/>
</dbReference>
<dbReference type="Gene3D" id="1.10.260.40">
    <property type="entry name" value="lambda repressor-like DNA-binding domains"/>
    <property type="match status" value="1"/>
</dbReference>
<dbReference type="GeneID" id="57276401"/>
<dbReference type="SMART" id="SM00530">
    <property type="entry name" value="HTH_XRE"/>
    <property type="match status" value="1"/>
</dbReference>
<dbReference type="InterPro" id="IPR001387">
    <property type="entry name" value="Cro/C1-type_HTH"/>
</dbReference>
<feature type="domain" description="HTH cro/C1-type" evidence="3">
    <location>
        <begin position="10"/>
        <end position="64"/>
    </location>
</feature>
<dbReference type="KEGG" id="pdm:ADU72_1095"/>
<evidence type="ECO:0000313" key="6">
    <source>
        <dbReference type="Proteomes" id="UP000076244"/>
    </source>
</evidence>
<dbReference type="CDD" id="cd00093">
    <property type="entry name" value="HTH_XRE"/>
    <property type="match status" value="1"/>
</dbReference>
<dbReference type="Proteomes" id="UP000076405">
    <property type="component" value="Chromosome"/>
</dbReference>
<feature type="transmembrane region" description="Helical" evidence="2">
    <location>
        <begin position="99"/>
        <end position="118"/>
    </location>
</feature>
<feature type="transmembrane region" description="Helical" evidence="2">
    <location>
        <begin position="76"/>
        <end position="93"/>
    </location>
</feature>
<evidence type="ECO:0000313" key="5">
    <source>
        <dbReference type="EMBL" id="AMV67028.1"/>
    </source>
</evidence>
<dbReference type="RefSeq" id="WP_052694497.1">
    <property type="nucleotide sequence ID" value="NZ_BAAAXI010000186.1"/>
</dbReference>
<evidence type="ECO:0000256" key="1">
    <source>
        <dbReference type="ARBA" id="ARBA00023125"/>
    </source>
</evidence>
<sequence>MADANFGQMLKQFRKQRGFTQQVLAEQLYVSRKTVSSWETGRNFPDIEMVSRLATLLNVTTDELMGRKQVRPKNKTWNIGIALAVLITGRLIVATTVSMLLFSDLLIALLILLLVLFLKRKLGWKELLIGSSLLALVLFVSAWRNLFLMNFSLQVVYTLTGCLLSVDAIYYWGFKLKFI</sequence>
<feature type="transmembrane region" description="Helical" evidence="2">
    <location>
        <begin position="127"/>
        <end position="143"/>
    </location>
</feature>
<organism evidence="4 7">
    <name type="scientific">Pediococcus damnosus</name>
    <dbReference type="NCBI Taxonomy" id="51663"/>
    <lineage>
        <taxon>Bacteria</taxon>
        <taxon>Bacillati</taxon>
        <taxon>Bacillota</taxon>
        <taxon>Bacilli</taxon>
        <taxon>Lactobacillales</taxon>
        <taxon>Lactobacillaceae</taxon>
        <taxon>Pediococcus</taxon>
    </lineage>
</organism>
<dbReference type="PANTHER" id="PTHR46558:SF4">
    <property type="entry name" value="DNA-BIDING PHAGE PROTEIN"/>
    <property type="match status" value="1"/>
</dbReference>
<keyword evidence="2" id="KW-0812">Transmembrane</keyword>
<reference evidence="6 7" key="1">
    <citation type="journal article" date="2016" name="PLoS ONE">
        <title>The Identification of Novel Diagnostic Marker Genes for the Detection of Beer Spoiling Pediococcus damnosus Strains Using the BlAst Diagnostic Gene findEr.</title>
        <authorList>
            <person name="Behr J."/>
            <person name="Geissler A.J."/>
            <person name="Schmid J."/>
            <person name="Zehe A."/>
            <person name="Vogel R.F."/>
        </authorList>
    </citation>
    <scope>NUCLEOTIDE SEQUENCE [LARGE SCALE GENOMIC DNA]</scope>
    <source>
        <strain evidence="4 7">TMW 2.1533</strain>
        <strain evidence="5 6">TMW 2.1535</strain>
    </source>
</reference>
<dbReference type="GO" id="GO:0003677">
    <property type="term" value="F:DNA binding"/>
    <property type="evidence" value="ECO:0007669"/>
    <property type="project" value="UniProtKB-KW"/>
</dbReference>
<evidence type="ECO:0000256" key="2">
    <source>
        <dbReference type="SAM" id="Phobius"/>
    </source>
</evidence>
<keyword evidence="2" id="KW-1133">Transmembrane helix</keyword>
<proteinExistence type="predicted"/>
<gene>
    <name evidence="4" type="ORF">ADU70_1601</name>
    <name evidence="5" type="ORF">ADU72_1095</name>
</gene>
<evidence type="ECO:0000313" key="4">
    <source>
        <dbReference type="EMBL" id="AMV63081.1"/>
    </source>
</evidence>
<dbReference type="EMBL" id="CP012288">
    <property type="protein sequence ID" value="AMV67028.1"/>
    <property type="molecule type" value="Genomic_DNA"/>
</dbReference>
<keyword evidence="6" id="KW-1185">Reference proteome</keyword>
<evidence type="ECO:0000259" key="3">
    <source>
        <dbReference type="PROSITE" id="PS50943"/>
    </source>
</evidence>
<evidence type="ECO:0000313" key="7">
    <source>
        <dbReference type="Proteomes" id="UP000076405"/>
    </source>
</evidence>